<keyword evidence="4" id="KW-1185">Reference proteome</keyword>
<evidence type="ECO:0000256" key="1">
    <source>
        <dbReference type="ARBA" id="ARBA00009981"/>
    </source>
</evidence>
<protein>
    <recommendedName>
        <fullName evidence="2">Antitoxin</fullName>
    </recommendedName>
</protein>
<dbReference type="Pfam" id="PF02604">
    <property type="entry name" value="PhdYeFM_antitox"/>
    <property type="match status" value="1"/>
</dbReference>
<dbReference type="SUPFAM" id="SSF143120">
    <property type="entry name" value="YefM-like"/>
    <property type="match status" value="1"/>
</dbReference>
<organism evidence="3 4">
    <name type="scientific">Crocosphaera chwakensis CCY0110</name>
    <dbReference type="NCBI Taxonomy" id="391612"/>
    <lineage>
        <taxon>Bacteria</taxon>
        <taxon>Bacillati</taxon>
        <taxon>Cyanobacteriota</taxon>
        <taxon>Cyanophyceae</taxon>
        <taxon>Oscillatoriophycideae</taxon>
        <taxon>Chroococcales</taxon>
        <taxon>Aphanothecaceae</taxon>
        <taxon>Crocosphaera</taxon>
        <taxon>Crocosphaera chwakensis</taxon>
    </lineage>
</organism>
<dbReference type="EMBL" id="AAXW01000012">
    <property type="protein sequence ID" value="EAZ91735.1"/>
    <property type="molecule type" value="Genomic_DNA"/>
</dbReference>
<comment type="caution">
    <text evidence="3">The sequence shown here is derived from an EMBL/GenBank/DDBJ whole genome shotgun (WGS) entry which is preliminary data.</text>
</comment>
<dbReference type="InterPro" id="IPR036165">
    <property type="entry name" value="YefM-like_sf"/>
</dbReference>
<reference evidence="3 4" key="1">
    <citation type="submission" date="2007-03" db="EMBL/GenBank/DDBJ databases">
        <authorList>
            <person name="Stal L."/>
            <person name="Ferriera S."/>
            <person name="Johnson J."/>
            <person name="Kravitz S."/>
            <person name="Beeson K."/>
            <person name="Sutton G."/>
            <person name="Rogers Y.-H."/>
            <person name="Friedman R."/>
            <person name="Frazier M."/>
            <person name="Venter J.C."/>
        </authorList>
    </citation>
    <scope>NUCLEOTIDE SEQUENCE [LARGE SCALE GENOMIC DNA]</scope>
    <source>
        <strain evidence="3 4">CCY0110</strain>
    </source>
</reference>
<proteinExistence type="inferred from homology"/>
<evidence type="ECO:0000313" key="4">
    <source>
        <dbReference type="Proteomes" id="UP000003781"/>
    </source>
</evidence>
<evidence type="ECO:0000256" key="2">
    <source>
        <dbReference type="RuleBase" id="RU362080"/>
    </source>
</evidence>
<dbReference type="AlphaFoldDB" id="A3IPH0"/>
<dbReference type="Proteomes" id="UP000003781">
    <property type="component" value="Unassembled WGS sequence"/>
</dbReference>
<sequence length="127" mass="14557">MKIKDIVSIVNLAIFKEYKKMKTIDINQALPQLKELLEIAATGEEIIITKNNKPIVKLTSIQPSSQDNSLSNNFDETLEDLIKQSSEQDQQLTPEERTQNWLAFLETLPKQTANLPNEALHRDTMYD</sequence>
<dbReference type="NCBIfam" id="TIGR01552">
    <property type="entry name" value="phd_fam"/>
    <property type="match status" value="1"/>
</dbReference>
<dbReference type="InterPro" id="IPR006442">
    <property type="entry name" value="Antitoxin_Phd/YefM"/>
</dbReference>
<evidence type="ECO:0000313" key="3">
    <source>
        <dbReference type="EMBL" id="EAZ91735.1"/>
    </source>
</evidence>
<dbReference type="eggNOG" id="COG4118">
    <property type="taxonomic scope" value="Bacteria"/>
</dbReference>
<dbReference type="Gene3D" id="3.40.1620.10">
    <property type="entry name" value="YefM-like domain"/>
    <property type="match status" value="1"/>
</dbReference>
<gene>
    <name evidence="3" type="ORF">CY0110_26428</name>
</gene>
<comment type="similarity">
    <text evidence="1 2">Belongs to the phD/YefM antitoxin family.</text>
</comment>
<comment type="function">
    <text evidence="2">Antitoxin component of a type II toxin-antitoxin (TA) system.</text>
</comment>
<name>A3IPH0_9CHRO</name>
<accession>A3IPH0</accession>